<dbReference type="HOGENOM" id="CLU_078460_0_0_3"/>
<gene>
    <name evidence="1" type="ordered locus">cce_3238</name>
</gene>
<dbReference type="AlphaFoldDB" id="B1WXP5"/>
<accession>B1WXP5</accession>
<evidence type="ECO:0000313" key="2">
    <source>
        <dbReference type="Proteomes" id="UP000001203"/>
    </source>
</evidence>
<dbReference type="eggNOG" id="COG1397">
    <property type="taxonomic scope" value="Bacteria"/>
</dbReference>
<organism evidence="1 2">
    <name type="scientific">Crocosphaera subtropica (strain ATCC 51142 / BH68)</name>
    <name type="common">Cyanothece sp. (strain ATCC 51142)</name>
    <dbReference type="NCBI Taxonomy" id="43989"/>
    <lineage>
        <taxon>Bacteria</taxon>
        <taxon>Bacillati</taxon>
        <taxon>Cyanobacteriota</taxon>
        <taxon>Cyanophyceae</taxon>
        <taxon>Oscillatoriophycideae</taxon>
        <taxon>Chroococcales</taxon>
        <taxon>Aphanothecaceae</taxon>
        <taxon>Crocosphaera</taxon>
        <taxon>Crocosphaera subtropica</taxon>
    </lineage>
</organism>
<name>B1WXP5_CROS5</name>
<evidence type="ECO:0000313" key="1">
    <source>
        <dbReference type="EMBL" id="ACB52586.1"/>
    </source>
</evidence>
<protein>
    <submittedName>
        <fullName evidence="1">Uncharacterized protein</fullName>
    </submittedName>
</protein>
<dbReference type="SUPFAM" id="SSF101478">
    <property type="entry name" value="ADP-ribosylglycohydrolase"/>
    <property type="match status" value="1"/>
</dbReference>
<sequence>MNQSLLNSFQGCLFSPKIANFISHQKPILVNWEIINQKIIRDLIQTETISRETCQGITLNESPISSGKFVLNSLPLILFFYETETLLYEQLEKIKNHNDITQKTIQDVMVFRQIICLILNQPQQPLINHLTISPELTQLQAFLNHQTPLTEIKKQFREKTVLDSNYLLLSLYCFCRTPDNYKLSILQASQFNHPVILGITAVLSGAYNGYFGIPVSWRLNITTTNKDDSHYQQISQLWAKWVGVDQPLKILGSIQTQVVNSLEANNRYTLQKQ</sequence>
<dbReference type="OrthoDB" id="574287at2"/>
<dbReference type="KEGG" id="cyt:cce_3238"/>
<reference evidence="1 2" key="1">
    <citation type="journal article" date="2008" name="Proc. Natl. Acad. Sci. U.S.A.">
        <title>The genome of Cyanothece 51142, a unicellular diazotrophic cyanobacterium important in the marine nitrogen cycle.</title>
        <authorList>
            <person name="Welsh E.A."/>
            <person name="Liberton M."/>
            <person name="Stoeckel J."/>
            <person name="Loh T."/>
            <person name="Elvitigala T."/>
            <person name="Wang C."/>
            <person name="Wollam A."/>
            <person name="Fulton R.S."/>
            <person name="Clifton S.W."/>
            <person name="Jacobs J.M."/>
            <person name="Aurora R."/>
            <person name="Ghosh B.K."/>
            <person name="Sherman L.A."/>
            <person name="Smith R.D."/>
            <person name="Wilson R.K."/>
            <person name="Pakrasi H.B."/>
        </authorList>
    </citation>
    <scope>NUCLEOTIDE SEQUENCE [LARGE SCALE GENOMIC DNA]</scope>
    <source>
        <strain evidence="2">ATCC 51142 / BH68</strain>
    </source>
</reference>
<dbReference type="Proteomes" id="UP000001203">
    <property type="component" value="Chromosome circular"/>
</dbReference>
<dbReference type="RefSeq" id="WP_009547622.1">
    <property type="nucleotide sequence ID" value="NC_010546.1"/>
</dbReference>
<dbReference type="InterPro" id="IPR036705">
    <property type="entry name" value="Ribosyl_crysJ1_sf"/>
</dbReference>
<dbReference type="STRING" id="43989.cce_3238"/>
<keyword evidence="2" id="KW-1185">Reference proteome</keyword>
<dbReference type="EMBL" id="CP000806">
    <property type="protein sequence ID" value="ACB52586.1"/>
    <property type="molecule type" value="Genomic_DNA"/>
</dbReference>
<proteinExistence type="predicted"/>